<evidence type="ECO:0000256" key="4">
    <source>
        <dbReference type="ARBA" id="ARBA00012003"/>
    </source>
</evidence>
<organism evidence="12 13">
    <name type="scientific">Psylliodes chrysocephalus</name>
    <dbReference type="NCBI Taxonomy" id="3402493"/>
    <lineage>
        <taxon>Eukaryota</taxon>
        <taxon>Metazoa</taxon>
        <taxon>Ecdysozoa</taxon>
        <taxon>Arthropoda</taxon>
        <taxon>Hexapoda</taxon>
        <taxon>Insecta</taxon>
        <taxon>Pterygota</taxon>
        <taxon>Neoptera</taxon>
        <taxon>Endopterygota</taxon>
        <taxon>Coleoptera</taxon>
        <taxon>Polyphaga</taxon>
        <taxon>Cucujiformia</taxon>
        <taxon>Chrysomeloidea</taxon>
        <taxon>Chrysomelidae</taxon>
        <taxon>Galerucinae</taxon>
        <taxon>Alticini</taxon>
        <taxon>Psylliodes</taxon>
    </lineage>
</organism>
<dbReference type="FunFam" id="3.40.50.150:FF:000094">
    <property type="entry name" value="Carnosine N-methyltransferase 1"/>
    <property type="match status" value="1"/>
</dbReference>
<keyword evidence="6" id="KW-0963">Cytoplasm</keyword>
<dbReference type="Pfam" id="PF07942">
    <property type="entry name" value="CARME"/>
    <property type="match status" value="1"/>
</dbReference>
<evidence type="ECO:0000256" key="7">
    <source>
        <dbReference type="ARBA" id="ARBA00022603"/>
    </source>
</evidence>
<dbReference type="GO" id="GO:0005634">
    <property type="term" value="C:nucleus"/>
    <property type="evidence" value="ECO:0007669"/>
    <property type="project" value="UniProtKB-SubCell"/>
</dbReference>
<dbReference type="PANTHER" id="PTHR12303:SF6">
    <property type="entry name" value="CARNOSINE N-METHYLTRANSFERASE"/>
    <property type="match status" value="1"/>
</dbReference>
<dbReference type="GO" id="GO:0005829">
    <property type="term" value="C:cytosol"/>
    <property type="evidence" value="ECO:0007669"/>
    <property type="project" value="UniProtKB-SubCell"/>
</dbReference>
<dbReference type="GO" id="GO:0032259">
    <property type="term" value="P:methylation"/>
    <property type="evidence" value="ECO:0007669"/>
    <property type="project" value="UniProtKB-KW"/>
</dbReference>
<dbReference type="InterPro" id="IPR029063">
    <property type="entry name" value="SAM-dependent_MTases_sf"/>
</dbReference>
<comment type="function">
    <text evidence="11">N-methyltransferase that catalyzes the formation of anserine (beta-alanyl-N(Pi)-methyl-L-histidine) from carnosine. Anserine, a methylated derivative of carnosine (beta-alanyl-L-histidine), is an abundant constituent of vertebrate skeletal muscles. Also methylates other L-histidine-containing di- and tripeptides such as Gly-Gly-His, Gly-His and homocarnosine (GABA-His).</text>
</comment>
<accession>A0A9P0D4J7</accession>
<dbReference type="SUPFAM" id="SSF53335">
    <property type="entry name" value="S-adenosyl-L-methionine-dependent methyltransferases"/>
    <property type="match status" value="1"/>
</dbReference>
<keyword evidence="13" id="KW-1185">Reference proteome</keyword>
<evidence type="ECO:0000256" key="3">
    <source>
        <dbReference type="ARBA" id="ARBA00010086"/>
    </source>
</evidence>
<evidence type="ECO:0000256" key="8">
    <source>
        <dbReference type="ARBA" id="ARBA00022679"/>
    </source>
</evidence>
<dbReference type="OrthoDB" id="978at2759"/>
<protein>
    <recommendedName>
        <fullName evidence="5">Carnosine N-methyltransferase</fullName>
        <ecNumber evidence="4">2.1.1.22</ecNumber>
    </recommendedName>
</protein>
<evidence type="ECO:0000256" key="9">
    <source>
        <dbReference type="ARBA" id="ARBA00022691"/>
    </source>
</evidence>
<gene>
    <name evidence="12" type="ORF">PSYICH_LOCUS11661</name>
</gene>
<dbReference type="EMBL" id="OV651817">
    <property type="protein sequence ID" value="CAH1110379.1"/>
    <property type="molecule type" value="Genomic_DNA"/>
</dbReference>
<evidence type="ECO:0000256" key="2">
    <source>
        <dbReference type="ARBA" id="ARBA00004514"/>
    </source>
</evidence>
<keyword evidence="7" id="KW-0489">Methyltransferase</keyword>
<dbReference type="GO" id="GO:0030735">
    <property type="term" value="F:carnosine N-methyltransferase activity"/>
    <property type="evidence" value="ECO:0007669"/>
    <property type="project" value="UniProtKB-EC"/>
</dbReference>
<dbReference type="AlphaFoldDB" id="A0A9P0D4J7"/>
<keyword evidence="10" id="KW-0539">Nucleus</keyword>
<evidence type="ECO:0000256" key="5">
    <source>
        <dbReference type="ARBA" id="ARBA00015448"/>
    </source>
</evidence>
<dbReference type="GO" id="GO:0035498">
    <property type="term" value="P:carnosine metabolic process"/>
    <property type="evidence" value="ECO:0007669"/>
    <property type="project" value="TreeGrafter"/>
</dbReference>
<evidence type="ECO:0000313" key="13">
    <source>
        <dbReference type="Proteomes" id="UP001153636"/>
    </source>
</evidence>
<evidence type="ECO:0000256" key="1">
    <source>
        <dbReference type="ARBA" id="ARBA00004123"/>
    </source>
</evidence>
<dbReference type="PANTHER" id="PTHR12303">
    <property type="entry name" value="CARNOSINE N-METHYLTRANSFERASE"/>
    <property type="match status" value="1"/>
</dbReference>
<comment type="similarity">
    <text evidence="3">Belongs to the carnosine N-methyltransferase family.</text>
</comment>
<evidence type="ECO:0000256" key="6">
    <source>
        <dbReference type="ARBA" id="ARBA00022490"/>
    </source>
</evidence>
<dbReference type="InterPro" id="IPR012901">
    <property type="entry name" value="CARME"/>
</dbReference>
<dbReference type="Gene3D" id="3.40.50.150">
    <property type="entry name" value="Vaccinia Virus protein VP39"/>
    <property type="match status" value="1"/>
</dbReference>
<proteinExistence type="inferred from homology"/>
<evidence type="ECO:0000313" key="12">
    <source>
        <dbReference type="EMBL" id="CAH1110379.1"/>
    </source>
</evidence>
<evidence type="ECO:0000256" key="11">
    <source>
        <dbReference type="ARBA" id="ARBA00054322"/>
    </source>
</evidence>
<keyword evidence="9" id="KW-0949">S-adenosyl-L-methionine</keyword>
<keyword evidence="8" id="KW-0808">Transferase</keyword>
<sequence length="381" mass="44500">MNGESINVHEERVYFKSVISTFRSYREQSLLRIEHKEKCLENLPYHHKQWLQKYKEDLDEIKKCITKNSDFIPLVLCQAHCIFGNVYKDEQTSHSEQEVGTLSEGLDKVQSVFKQLMRDWSSLGAPERKQCYEPIFEEIFANYPEDKFDRSRITVLVPGAGLGRLAFEIASRGFFCQGNEFNLFMLIVSFFVLNRCKKVDEYQVFPWIHQYTNNLRVEDQMLDVRFPDVIPTPTPDSGFSMTAGDFLEVYTHSDEWHCVATCFFIDCAPNVVQFIENIYKILKPGGLWVNLGPLLYHYSDMKNEKSVEPSLQVVLQVIKRIGFEMEKCETSIKTKYCQNPQSMLQYEYDSVFFVCRKPISVENHRSDVLDSICDNEISFNS</sequence>
<reference evidence="12" key="1">
    <citation type="submission" date="2022-01" db="EMBL/GenBank/DDBJ databases">
        <authorList>
            <person name="King R."/>
        </authorList>
    </citation>
    <scope>NUCLEOTIDE SEQUENCE</scope>
</reference>
<evidence type="ECO:0000256" key="10">
    <source>
        <dbReference type="ARBA" id="ARBA00023242"/>
    </source>
</evidence>
<dbReference type="EC" id="2.1.1.22" evidence="4"/>
<dbReference type="SMART" id="SM01296">
    <property type="entry name" value="N2227"/>
    <property type="match status" value="1"/>
</dbReference>
<comment type="subcellular location">
    <subcellularLocation>
        <location evidence="2">Cytoplasm</location>
        <location evidence="2">Cytosol</location>
    </subcellularLocation>
    <subcellularLocation>
        <location evidence="1">Nucleus</location>
    </subcellularLocation>
</comment>
<dbReference type="Proteomes" id="UP001153636">
    <property type="component" value="Chromosome 5"/>
</dbReference>
<name>A0A9P0D4J7_9CUCU</name>